<dbReference type="EMBL" id="CP000613">
    <property type="protein sequence ID" value="ACI99825.1"/>
    <property type="molecule type" value="Genomic_DNA"/>
</dbReference>
<keyword evidence="2" id="KW-1185">Reference proteome</keyword>
<proteinExistence type="predicted"/>
<dbReference type="Proteomes" id="UP000001591">
    <property type="component" value="Chromosome"/>
</dbReference>
<dbReference type="KEGG" id="rce:RC1_2442"/>
<dbReference type="AlphaFoldDB" id="B6IUK0"/>
<sequence length="95" mass="9824">MRKGAKISLRHGPGAVAPQDCRRTLRRSACGILYHGEALSVRGDPAGRLRPDAAGLKYPDRAFAISMATSVFPVLKSHAPACPGGAGGAVTDSRA</sequence>
<dbReference type="STRING" id="414684.RC1_2442"/>
<name>B6IUK0_RHOCS</name>
<gene>
    <name evidence="1" type="ordered locus">RC1_2442</name>
</gene>
<accession>B6IUK0</accession>
<reference evidence="1 2" key="1">
    <citation type="journal article" date="2010" name="BMC Genomics">
        <title>Metabolic flexibility revealed in the genome of the cyst-forming alpha-1 proteobacterium Rhodospirillum centenum.</title>
        <authorList>
            <person name="Lu Y.K."/>
            <person name="Marden J."/>
            <person name="Han M."/>
            <person name="Swingley W.D."/>
            <person name="Mastrian S.D."/>
            <person name="Chowdhury S.R."/>
            <person name="Hao J."/>
            <person name="Helmy T."/>
            <person name="Kim S."/>
            <person name="Kurdoglu A.A."/>
            <person name="Matthies H.J."/>
            <person name="Rollo D."/>
            <person name="Stothard P."/>
            <person name="Blankenship R.E."/>
            <person name="Bauer C.E."/>
            <person name="Touchman J.W."/>
        </authorList>
    </citation>
    <scope>NUCLEOTIDE SEQUENCE [LARGE SCALE GENOMIC DNA]</scope>
    <source>
        <strain evidence="2">ATCC 51521 / SW</strain>
    </source>
</reference>
<evidence type="ECO:0000313" key="2">
    <source>
        <dbReference type="Proteomes" id="UP000001591"/>
    </source>
</evidence>
<dbReference type="HOGENOM" id="CLU_2370879_0_0_5"/>
<protein>
    <submittedName>
        <fullName evidence="1">Uncharacterized protein</fullName>
    </submittedName>
</protein>
<organism evidence="1 2">
    <name type="scientific">Rhodospirillum centenum (strain ATCC 51521 / SW)</name>
    <dbReference type="NCBI Taxonomy" id="414684"/>
    <lineage>
        <taxon>Bacteria</taxon>
        <taxon>Pseudomonadati</taxon>
        <taxon>Pseudomonadota</taxon>
        <taxon>Alphaproteobacteria</taxon>
        <taxon>Rhodospirillales</taxon>
        <taxon>Rhodospirillaceae</taxon>
        <taxon>Rhodospirillum</taxon>
    </lineage>
</organism>
<evidence type="ECO:0000313" key="1">
    <source>
        <dbReference type="EMBL" id="ACI99825.1"/>
    </source>
</evidence>